<dbReference type="SUPFAM" id="SSF52743">
    <property type="entry name" value="Subtilisin-like"/>
    <property type="match status" value="1"/>
</dbReference>
<evidence type="ECO:0000256" key="1">
    <source>
        <dbReference type="ARBA" id="ARBA00022670"/>
    </source>
</evidence>
<evidence type="ECO:0000313" key="5">
    <source>
        <dbReference type="EMBL" id="KAJ3597070.1"/>
    </source>
</evidence>
<evidence type="ECO:0000256" key="3">
    <source>
        <dbReference type="ARBA" id="ARBA00022825"/>
    </source>
</evidence>
<organism evidence="5 6">
    <name type="scientific">Muraenolepis orangiensis</name>
    <name type="common">Patagonian moray cod</name>
    <dbReference type="NCBI Taxonomy" id="630683"/>
    <lineage>
        <taxon>Eukaryota</taxon>
        <taxon>Metazoa</taxon>
        <taxon>Chordata</taxon>
        <taxon>Craniata</taxon>
        <taxon>Vertebrata</taxon>
        <taxon>Euteleostomi</taxon>
        <taxon>Actinopterygii</taxon>
        <taxon>Neopterygii</taxon>
        <taxon>Teleostei</taxon>
        <taxon>Neoteleostei</taxon>
        <taxon>Acanthomorphata</taxon>
        <taxon>Zeiogadaria</taxon>
        <taxon>Gadariae</taxon>
        <taxon>Gadiformes</taxon>
        <taxon>Muraenolepidoidei</taxon>
        <taxon>Muraenolepididae</taxon>
        <taxon>Muraenolepis</taxon>
    </lineage>
</organism>
<feature type="region of interest" description="Disordered" evidence="4">
    <location>
        <begin position="59"/>
        <end position="81"/>
    </location>
</feature>
<dbReference type="PANTHER" id="PTHR42884">
    <property type="entry name" value="PROPROTEIN CONVERTASE SUBTILISIN/KEXIN-RELATED"/>
    <property type="match status" value="1"/>
</dbReference>
<dbReference type="GO" id="GO:0004252">
    <property type="term" value="F:serine-type endopeptidase activity"/>
    <property type="evidence" value="ECO:0007669"/>
    <property type="project" value="InterPro"/>
</dbReference>
<proteinExistence type="predicted"/>
<comment type="caution">
    <text evidence="5">The sequence shown here is derived from an EMBL/GenBank/DDBJ whole genome shotgun (WGS) entry which is preliminary data.</text>
</comment>
<keyword evidence="2" id="KW-0378">Hydrolase</keyword>
<reference evidence="5" key="1">
    <citation type="submission" date="2022-07" db="EMBL/GenBank/DDBJ databases">
        <title>Chromosome-level genome of Muraenolepis orangiensis.</title>
        <authorList>
            <person name="Kim J."/>
        </authorList>
    </citation>
    <scope>NUCLEOTIDE SEQUENCE</scope>
    <source>
        <strain evidence="5">KU_S4_2022</strain>
        <tissue evidence="5">Muscle</tissue>
    </source>
</reference>
<dbReference type="GO" id="GO:0005802">
    <property type="term" value="C:trans-Golgi network"/>
    <property type="evidence" value="ECO:0007669"/>
    <property type="project" value="TreeGrafter"/>
</dbReference>
<dbReference type="PANTHER" id="PTHR42884:SF11">
    <property type="entry name" value="FURIN (PAIRED BASIC AMINO ACID CLEAVING ENZYME) B"/>
    <property type="match status" value="1"/>
</dbReference>
<evidence type="ECO:0008006" key="7">
    <source>
        <dbReference type="Google" id="ProtNLM"/>
    </source>
</evidence>
<dbReference type="InterPro" id="IPR036852">
    <property type="entry name" value="Peptidase_S8/S53_dom_sf"/>
</dbReference>
<dbReference type="Gene3D" id="3.40.50.200">
    <property type="entry name" value="Peptidase S8/S53 domain"/>
    <property type="match status" value="1"/>
</dbReference>
<evidence type="ECO:0000313" key="6">
    <source>
        <dbReference type="Proteomes" id="UP001148018"/>
    </source>
</evidence>
<keyword evidence="1" id="KW-0645">Protease</keyword>
<dbReference type="OrthoDB" id="300641at2759"/>
<dbReference type="GO" id="GO:0000139">
    <property type="term" value="C:Golgi membrane"/>
    <property type="evidence" value="ECO:0007669"/>
    <property type="project" value="TreeGrafter"/>
</dbReference>
<evidence type="ECO:0000256" key="2">
    <source>
        <dbReference type="ARBA" id="ARBA00022801"/>
    </source>
</evidence>
<dbReference type="AlphaFoldDB" id="A0A9Q0IG82"/>
<keyword evidence="3" id="KW-0720">Serine protease</keyword>
<accession>A0A9Q0IG82</accession>
<dbReference type="EMBL" id="JANIIK010000110">
    <property type="protein sequence ID" value="KAJ3597070.1"/>
    <property type="molecule type" value="Genomic_DNA"/>
</dbReference>
<evidence type="ECO:0000256" key="4">
    <source>
        <dbReference type="SAM" id="MobiDB-lite"/>
    </source>
</evidence>
<dbReference type="Proteomes" id="UP001148018">
    <property type="component" value="Unassembled WGS sequence"/>
</dbReference>
<dbReference type="GO" id="GO:0016486">
    <property type="term" value="P:peptide hormone processing"/>
    <property type="evidence" value="ECO:0007669"/>
    <property type="project" value="TreeGrafter"/>
</dbReference>
<gene>
    <name evidence="5" type="ORF">NHX12_003470</name>
</gene>
<name>A0A9Q0IG82_9TELE</name>
<protein>
    <recommendedName>
        <fullName evidence="7">Proprotein convertase subtilisin/kexin type 5</fullName>
    </recommendedName>
</protein>
<sequence length="81" mass="8401">MLDGEVTDVVEAHSLSLNPQHIHVYSASWGPDDDGKSVDGPAKLAKEAFLLGITKVSLGGKRGGGPEGTHVRPSTLLSPKA</sequence>
<keyword evidence="6" id="KW-1185">Reference proteome</keyword>